<dbReference type="GO" id="GO:0016787">
    <property type="term" value="F:hydrolase activity"/>
    <property type="evidence" value="ECO:0007669"/>
    <property type="project" value="UniProtKB-KW"/>
</dbReference>
<dbReference type="Gene3D" id="3.40.50.1110">
    <property type="entry name" value="SGNH hydrolase"/>
    <property type="match status" value="1"/>
</dbReference>
<reference evidence="2 3" key="1">
    <citation type="submission" date="2024-10" db="EMBL/GenBank/DDBJ databases">
        <title>The Natural Products Discovery Center: Release of the First 8490 Sequenced Strains for Exploring Actinobacteria Biosynthetic Diversity.</title>
        <authorList>
            <person name="Kalkreuter E."/>
            <person name="Kautsar S.A."/>
            <person name="Yang D."/>
            <person name="Bader C.D."/>
            <person name="Teijaro C.N."/>
            <person name="Fluegel L."/>
            <person name="Davis C.M."/>
            <person name="Simpson J.R."/>
            <person name="Lauterbach L."/>
            <person name="Steele A.D."/>
            <person name="Gui C."/>
            <person name="Meng S."/>
            <person name="Li G."/>
            <person name="Viehrig K."/>
            <person name="Ye F."/>
            <person name="Su P."/>
            <person name="Kiefer A.F."/>
            <person name="Nichols A."/>
            <person name="Cepeda A.J."/>
            <person name="Yan W."/>
            <person name="Fan B."/>
            <person name="Jiang Y."/>
            <person name="Adhikari A."/>
            <person name="Zheng C.-J."/>
            <person name="Schuster L."/>
            <person name="Cowan T.M."/>
            <person name="Smanski M.J."/>
            <person name="Chevrette M.G."/>
            <person name="De Carvalho L.P.S."/>
            <person name="Shen B."/>
        </authorList>
    </citation>
    <scope>NUCLEOTIDE SEQUENCE [LARGE SCALE GENOMIC DNA]</scope>
    <source>
        <strain evidence="2 3">NPDC021253</strain>
    </source>
</reference>
<dbReference type="SUPFAM" id="SSF52266">
    <property type="entry name" value="SGNH hydrolase"/>
    <property type="match status" value="1"/>
</dbReference>
<feature type="domain" description="SGNH hydrolase-type esterase" evidence="1">
    <location>
        <begin position="11"/>
        <end position="196"/>
    </location>
</feature>
<name>A0ABW7SK41_9ACTN</name>
<keyword evidence="3" id="KW-1185">Reference proteome</keyword>
<dbReference type="CDD" id="cd01834">
    <property type="entry name" value="SGNH_hydrolase_like_2"/>
    <property type="match status" value="1"/>
</dbReference>
<sequence length="208" mass="22829">MLLGAGQRIVFIGDSITDCGRRDAAAPYGVGYPSLVRAFVDARHPERELTWVNRGISGNTVRDLTARWDADAIGERPDWLSVMIGINDIWRAFTPGREAEAVPIDEYERTLRTLLRRAVDATGCRLVLADPFLIEADVDEPQRAETDRYAAVVAALAKDFEAVHVATQAAFDRVLRHSPSSRWADDRVHPGLPGHAVIADAFLTALAG</sequence>
<proteinExistence type="predicted"/>
<dbReference type="PANTHER" id="PTHR30383">
    <property type="entry name" value="THIOESTERASE 1/PROTEASE 1/LYSOPHOSPHOLIPASE L1"/>
    <property type="match status" value="1"/>
</dbReference>
<dbReference type="Pfam" id="PF13472">
    <property type="entry name" value="Lipase_GDSL_2"/>
    <property type="match status" value="1"/>
</dbReference>
<comment type="caution">
    <text evidence="2">The sequence shown here is derived from an EMBL/GenBank/DDBJ whole genome shotgun (WGS) entry which is preliminary data.</text>
</comment>
<evidence type="ECO:0000259" key="1">
    <source>
        <dbReference type="Pfam" id="PF13472"/>
    </source>
</evidence>
<dbReference type="EC" id="3.1.-.-" evidence="2"/>
<evidence type="ECO:0000313" key="2">
    <source>
        <dbReference type="EMBL" id="MFI0794061.1"/>
    </source>
</evidence>
<dbReference type="InterPro" id="IPR051532">
    <property type="entry name" value="Ester_Hydrolysis_Enzymes"/>
</dbReference>
<protein>
    <submittedName>
        <fullName evidence="2">SGNH/GDSL hydrolase family protein</fullName>
        <ecNumber evidence="2">3.1.-.-</ecNumber>
    </submittedName>
</protein>
<dbReference type="EMBL" id="JBIRPU010000009">
    <property type="protein sequence ID" value="MFI0794061.1"/>
    <property type="molecule type" value="Genomic_DNA"/>
</dbReference>
<dbReference type="PANTHER" id="PTHR30383:SF5">
    <property type="entry name" value="SGNH HYDROLASE-TYPE ESTERASE DOMAIN-CONTAINING PROTEIN"/>
    <property type="match status" value="1"/>
</dbReference>
<dbReference type="InterPro" id="IPR036514">
    <property type="entry name" value="SGNH_hydro_sf"/>
</dbReference>
<evidence type="ECO:0000313" key="3">
    <source>
        <dbReference type="Proteomes" id="UP001611075"/>
    </source>
</evidence>
<gene>
    <name evidence="2" type="ORF">ACH4OY_15435</name>
</gene>
<keyword evidence="2" id="KW-0378">Hydrolase</keyword>
<dbReference type="Proteomes" id="UP001611075">
    <property type="component" value="Unassembled WGS sequence"/>
</dbReference>
<dbReference type="InterPro" id="IPR013830">
    <property type="entry name" value="SGNH_hydro"/>
</dbReference>
<organism evidence="2 3">
    <name type="scientific">Micromonospora rubida</name>
    <dbReference type="NCBI Taxonomy" id="2697657"/>
    <lineage>
        <taxon>Bacteria</taxon>
        <taxon>Bacillati</taxon>
        <taxon>Actinomycetota</taxon>
        <taxon>Actinomycetes</taxon>
        <taxon>Micromonosporales</taxon>
        <taxon>Micromonosporaceae</taxon>
        <taxon>Micromonospora</taxon>
    </lineage>
</organism>
<accession>A0ABW7SK41</accession>
<dbReference type="RefSeq" id="WP_396680031.1">
    <property type="nucleotide sequence ID" value="NZ_JBIRPU010000009.1"/>
</dbReference>